<dbReference type="RefSeq" id="WP_127712050.1">
    <property type="nucleotide sequence ID" value="NZ_SACO01000027.1"/>
</dbReference>
<keyword evidence="3" id="KW-1185">Reference proteome</keyword>
<dbReference type="EMBL" id="SACO01000027">
    <property type="protein sequence ID" value="RVU02174.1"/>
    <property type="molecule type" value="Genomic_DNA"/>
</dbReference>
<feature type="transmembrane region" description="Helical" evidence="1">
    <location>
        <begin position="217"/>
        <end position="237"/>
    </location>
</feature>
<evidence type="ECO:0000313" key="2">
    <source>
        <dbReference type="EMBL" id="RVU02174.1"/>
    </source>
</evidence>
<feature type="transmembrane region" description="Helical" evidence="1">
    <location>
        <begin position="9"/>
        <end position="28"/>
    </location>
</feature>
<dbReference type="Proteomes" id="UP000282837">
    <property type="component" value="Unassembled WGS sequence"/>
</dbReference>
<dbReference type="PANTHER" id="PTHR34219">
    <property type="entry name" value="IRON-REGULATED INNER MEMBRANE PROTEIN-RELATED"/>
    <property type="match status" value="1"/>
</dbReference>
<keyword evidence="1" id="KW-1133">Transmembrane helix</keyword>
<feature type="transmembrane region" description="Helical" evidence="1">
    <location>
        <begin position="164"/>
        <end position="190"/>
    </location>
</feature>
<evidence type="ECO:0000313" key="3">
    <source>
        <dbReference type="Proteomes" id="UP000282837"/>
    </source>
</evidence>
<name>A0A437MWX5_9SPHN</name>
<comment type="caution">
    <text evidence="2">The sequence shown here is derived from an EMBL/GenBank/DDBJ whole genome shotgun (WGS) entry which is preliminary data.</text>
</comment>
<keyword evidence="1" id="KW-0472">Membrane</keyword>
<reference evidence="2 3" key="1">
    <citation type="submission" date="2019-01" db="EMBL/GenBank/DDBJ databases">
        <authorList>
            <person name="Chen W.-M."/>
        </authorList>
    </citation>
    <scope>NUCLEOTIDE SEQUENCE [LARGE SCALE GENOMIC DNA]</scope>
    <source>
        <strain evidence="2 3">FSY-9</strain>
    </source>
</reference>
<dbReference type="PANTHER" id="PTHR34219:SF3">
    <property type="entry name" value="BLL7967 PROTEIN"/>
    <property type="match status" value="1"/>
</dbReference>
<dbReference type="Pfam" id="PF03929">
    <property type="entry name" value="PepSY_TM"/>
    <property type="match status" value="1"/>
</dbReference>
<dbReference type="OrthoDB" id="7494826at2"/>
<keyword evidence="1" id="KW-0812">Transmembrane</keyword>
<proteinExistence type="predicted"/>
<accession>A0A437MWX5</accession>
<evidence type="ECO:0000256" key="1">
    <source>
        <dbReference type="SAM" id="Phobius"/>
    </source>
</evidence>
<organism evidence="2 3">
    <name type="scientific">Novosphingobium umbonatum</name>
    <dbReference type="NCBI Taxonomy" id="1908524"/>
    <lineage>
        <taxon>Bacteria</taxon>
        <taxon>Pseudomonadati</taxon>
        <taxon>Pseudomonadota</taxon>
        <taxon>Alphaproteobacteria</taxon>
        <taxon>Sphingomonadales</taxon>
        <taxon>Sphingomonadaceae</taxon>
        <taxon>Novosphingobium</taxon>
    </lineage>
</organism>
<feature type="transmembrane region" description="Helical" evidence="1">
    <location>
        <begin position="359"/>
        <end position="381"/>
    </location>
</feature>
<gene>
    <name evidence="2" type="ORF">EOE18_17860</name>
</gene>
<dbReference type="AlphaFoldDB" id="A0A437MWX5"/>
<dbReference type="InterPro" id="IPR005625">
    <property type="entry name" value="PepSY-ass_TM"/>
</dbReference>
<protein>
    <submittedName>
        <fullName evidence="2">PepSY domain-containing protein</fullName>
    </submittedName>
</protein>
<sequence>MQMRNIHRILSILVTVFTVYLGVTGTLIEMIDFRTLATHAPAIDPDRMAMREDFAGPPSFRVLGVADHNAPLLPHGADLPSMVQTVTHAARHQFVSAPFKFVELRMDGARPVGHVRIEQGEFRFDAQSGAFLGKAPEPRNEDMPPKSWRNNFKHLHRMTTFGNWALWINIMVSVALAVLIVTGVVIYWRVYAVRRRIKRSNPFWTAGGTLRHLHRSISIAAGLFITVVSLSGAWLAVESLMFSLYLEHTPGVFAVDPSAPLDDHALPSMARATLAAYQRVAPGQGLRVIRLRHFGGWRQGVVITPGDEARQLVFDTATGRALRLTEAGYPETGFPFGWQAHQWAKSVHRGDFFGVTGRFTSFLSGLAMIYLSVSGVAMYWTMWQKRRASGRPAFFWKG</sequence>